<evidence type="ECO:0000313" key="2">
    <source>
        <dbReference type="Proteomes" id="UP000759131"/>
    </source>
</evidence>
<feature type="non-terminal residue" evidence="1">
    <location>
        <position position="83"/>
    </location>
</feature>
<evidence type="ECO:0000313" key="1">
    <source>
        <dbReference type="EMBL" id="CAD7644790.1"/>
    </source>
</evidence>
<gene>
    <name evidence="1" type="ORF">OSB1V03_LOCUS20212</name>
</gene>
<proteinExistence type="predicted"/>
<dbReference type="EMBL" id="CAJPIZ010032406">
    <property type="protein sequence ID" value="CAG2120265.1"/>
    <property type="molecule type" value="Genomic_DNA"/>
</dbReference>
<organism evidence="1">
    <name type="scientific">Medioppia subpectinata</name>
    <dbReference type="NCBI Taxonomy" id="1979941"/>
    <lineage>
        <taxon>Eukaryota</taxon>
        <taxon>Metazoa</taxon>
        <taxon>Ecdysozoa</taxon>
        <taxon>Arthropoda</taxon>
        <taxon>Chelicerata</taxon>
        <taxon>Arachnida</taxon>
        <taxon>Acari</taxon>
        <taxon>Acariformes</taxon>
        <taxon>Sarcoptiformes</taxon>
        <taxon>Oribatida</taxon>
        <taxon>Brachypylina</taxon>
        <taxon>Oppioidea</taxon>
        <taxon>Oppiidae</taxon>
        <taxon>Medioppia</taxon>
    </lineage>
</organism>
<keyword evidence="2" id="KW-1185">Reference proteome</keyword>
<dbReference type="AlphaFoldDB" id="A0A7R9LNA3"/>
<name>A0A7R9LNA3_9ACAR</name>
<dbReference type="OrthoDB" id="8188641at2759"/>
<dbReference type="Proteomes" id="UP000759131">
    <property type="component" value="Unassembled WGS sequence"/>
</dbReference>
<sequence length="83" mass="9548">CSPNTPYKTKGWLNWLFTNTACSVHLKFIMKTNNILNLLAAVYILAESVVTGQIGTKRFCSSRDYGDYCDYVRRPGDERDYRS</sequence>
<dbReference type="EMBL" id="OC886981">
    <property type="protein sequence ID" value="CAD7644790.1"/>
    <property type="molecule type" value="Genomic_DNA"/>
</dbReference>
<reference evidence="1" key="1">
    <citation type="submission" date="2020-11" db="EMBL/GenBank/DDBJ databases">
        <authorList>
            <person name="Tran Van P."/>
        </authorList>
    </citation>
    <scope>NUCLEOTIDE SEQUENCE</scope>
</reference>
<feature type="non-terminal residue" evidence="1">
    <location>
        <position position="1"/>
    </location>
</feature>
<accession>A0A7R9LNA3</accession>
<protein>
    <submittedName>
        <fullName evidence="1">Uncharacterized protein</fullName>
    </submittedName>
</protein>